<protein>
    <submittedName>
        <fullName evidence="1">Uncharacterized protein</fullName>
    </submittedName>
</protein>
<dbReference type="EMBL" id="LNQE01001197">
    <property type="protein sequence ID" value="KUG20375.1"/>
    <property type="molecule type" value="Genomic_DNA"/>
</dbReference>
<gene>
    <name evidence="1" type="ORF">ASZ90_009885</name>
</gene>
<reference evidence="1" key="1">
    <citation type="journal article" date="2015" name="Proc. Natl. Acad. Sci. U.S.A.">
        <title>Networks of energetic and metabolic interactions define dynamics in microbial communities.</title>
        <authorList>
            <person name="Embree M."/>
            <person name="Liu J.K."/>
            <person name="Al-Bassam M.M."/>
            <person name="Zengler K."/>
        </authorList>
    </citation>
    <scope>NUCLEOTIDE SEQUENCE</scope>
</reference>
<proteinExistence type="predicted"/>
<name>A0A0W8FHM4_9ZZZZ</name>
<evidence type="ECO:0000313" key="1">
    <source>
        <dbReference type="EMBL" id="KUG20375.1"/>
    </source>
</evidence>
<accession>A0A0W8FHM4</accession>
<comment type="caution">
    <text evidence="1">The sequence shown here is derived from an EMBL/GenBank/DDBJ whole genome shotgun (WGS) entry which is preliminary data.</text>
</comment>
<organism evidence="1">
    <name type="scientific">hydrocarbon metagenome</name>
    <dbReference type="NCBI Taxonomy" id="938273"/>
    <lineage>
        <taxon>unclassified sequences</taxon>
        <taxon>metagenomes</taxon>
        <taxon>ecological metagenomes</taxon>
    </lineage>
</organism>
<sequence>MLEEVYFSLPGRINALELVNFAHVQETPFKINLSPDALKFDYYLVKIPVNILLPETTKIEVLAMKAEIISMGEINREIIAYDIFPKDTPRTREIAKGNLKIGISDVLTFVPHPAIQPLSKCLDCNIEFPIKWESKSYEIETSDTGSNPVYWRVNDEFIAGCFEAYCIIQAPKGIPVSLRVNLEGKAKPSLHATLMNMIFRNPVATFRADEQIYQIN</sequence>
<dbReference type="AlphaFoldDB" id="A0A0W8FHM4"/>